<dbReference type="GO" id="GO:0006355">
    <property type="term" value="P:regulation of DNA-templated transcription"/>
    <property type="evidence" value="ECO:0007669"/>
    <property type="project" value="InterPro"/>
</dbReference>
<dbReference type="SMART" id="SM00382">
    <property type="entry name" value="AAA"/>
    <property type="match status" value="1"/>
</dbReference>
<dbReference type="RefSeq" id="WP_091831258.1">
    <property type="nucleotide sequence ID" value="NZ_FNZK01000008.1"/>
</dbReference>
<protein>
    <recommendedName>
        <fullName evidence="8">HTH-type transcriptional regulatory protein TyrR</fullName>
    </recommendedName>
</protein>
<dbReference type="EMBL" id="FNZK01000008">
    <property type="protein sequence ID" value="SEJ47584.1"/>
    <property type="molecule type" value="Genomic_DNA"/>
</dbReference>
<dbReference type="InterPro" id="IPR025944">
    <property type="entry name" value="Sigma_54_int_dom_CS"/>
</dbReference>
<reference evidence="10 11" key="1">
    <citation type="submission" date="2016-10" db="EMBL/GenBank/DDBJ databases">
        <authorList>
            <person name="de Groot N.N."/>
        </authorList>
    </citation>
    <scope>NUCLEOTIDE SEQUENCE [LARGE SCALE GENOMIC DNA]</scope>
    <source>
        <strain evidence="10 11">DSM 2179</strain>
    </source>
</reference>
<dbReference type="PANTHER" id="PTHR32071:SF57">
    <property type="entry name" value="C4-DICARBOXYLATE TRANSPORT TRANSCRIPTIONAL REGULATORY PROTEIN DCTD"/>
    <property type="match status" value="1"/>
</dbReference>
<dbReference type="InterPro" id="IPR030828">
    <property type="entry name" value="HTH_TyrR"/>
</dbReference>
<evidence type="ECO:0000256" key="2">
    <source>
        <dbReference type="ARBA" id="ARBA00022797"/>
    </source>
</evidence>
<keyword evidence="3" id="KW-0067">ATP-binding</keyword>
<dbReference type="Gene3D" id="3.30.70.260">
    <property type="match status" value="1"/>
</dbReference>
<evidence type="ECO:0000256" key="3">
    <source>
        <dbReference type="ARBA" id="ARBA00022840"/>
    </source>
</evidence>
<dbReference type="Gene3D" id="3.40.50.300">
    <property type="entry name" value="P-loop containing nucleotide triphosphate hydrolases"/>
    <property type="match status" value="1"/>
</dbReference>
<evidence type="ECO:0000256" key="7">
    <source>
        <dbReference type="ARBA" id="ARBA00023163"/>
    </source>
</evidence>
<evidence type="ECO:0000313" key="11">
    <source>
        <dbReference type="Proteomes" id="UP000199662"/>
    </source>
</evidence>
<dbReference type="Proteomes" id="UP000199662">
    <property type="component" value="Unassembled WGS sequence"/>
</dbReference>
<evidence type="ECO:0000256" key="8">
    <source>
        <dbReference type="ARBA" id="ARBA00029500"/>
    </source>
</evidence>
<dbReference type="InterPro" id="IPR058031">
    <property type="entry name" value="AAA_lid_NorR"/>
</dbReference>
<dbReference type="PROSITE" id="PS00676">
    <property type="entry name" value="SIGMA54_INTERACT_2"/>
    <property type="match status" value="1"/>
</dbReference>
<dbReference type="FunFam" id="1.10.8.60:FF:000014">
    <property type="entry name" value="DNA-binding transcriptional regulator NtrC"/>
    <property type="match status" value="1"/>
</dbReference>
<dbReference type="Pfam" id="PF25601">
    <property type="entry name" value="AAA_lid_14"/>
    <property type="match status" value="1"/>
</dbReference>
<evidence type="ECO:0000256" key="6">
    <source>
        <dbReference type="ARBA" id="ARBA00023159"/>
    </source>
</evidence>
<dbReference type="STRING" id="84035.SAMN05660742_108123"/>
<dbReference type="InterPro" id="IPR025943">
    <property type="entry name" value="Sigma_54_int_dom_ATP-bd_2"/>
</dbReference>
<gene>
    <name evidence="10" type="ORF">SAMN05660742_108123</name>
</gene>
<dbReference type="GO" id="GO:0005524">
    <property type="term" value="F:ATP binding"/>
    <property type="evidence" value="ECO:0007669"/>
    <property type="project" value="UniProtKB-KW"/>
</dbReference>
<keyword evidence="4" id="KW-0805">Transcription regulation</keyword>
<dbReference type="InterPro" id="IPR002078">
    <property type="entry name" value="Sigma_54_int"/>
</dbReference>
<evidence type="ECO:0000256" key="5">
    <source>
        <dbReference type="ARBA" id="ARBA00023125"/>
    </source>
</evidence>
<keyword evidence="11" id="KW-1185">Reference proteome</keyword>
<dbReference type="Pfam" id="PF18024">
    <property type="entry name" value="HTH_50"/>
    <property type="match status" value="1"/>
</dbReference>
<accession>A0A1H6Z6F6</accession>
<keyword evidence="1" id="KW-0547">Nucleotide-binding</keyword>
<dbReference type="InterPro" id="IPR009057">
    <property type="entry name" value="Homeodomain-like_sf"/>
</dbReference>
<dbReference type="NCBIfam" id="TIGR04381">
    <property type="entry name" value="HTH_TypR"/>
    <property type="match status" value="1"/>
</dbReference>
<keyword evidence="7" id="KW-0804">Transcription</keyword>
<dbReference type="PROSITE" id="PS00688">
    <property type="entry name" value="SIGMA54_INTERACT_3"/>
    <property type="match status" value="1"/>
</dbReference>
<dbReference type="AlphaFoldDB" id="A0A1H6Z6F6"/>
<evidence type="ECO:0000256" key="4">
    <source>
        <dbReference type="ARBA" id="ARBA00023015"/>
    </source>
</evidence>
<dbReference type="Gene3D" id="1.10.10.60">
    <property type="entry name" value="Homeodomain-like"/>
    <property type="match status" value="1"/>
</dbReference>
<dbReference type="FunFam" id="3.40.50.300:FF:000006">
    <property type="entry name" value="DNA-binding transcriptional regulator NtrC"/>
    <property type="match status" value="1"/>
</dbReference>
<dbReference type="PROSITE" id="PS50045">
    <property type="entry name" value="SIGMA54_INTERACT_4"/>
    <property type="match status" value="1"/>
</dbReference>
<evidence type="ECO:0000259" key="9">
    <source>
        <dbReference type="PROSITE" id="PS50045"/>
    </source>
</evidence>
<dbReference type="Gene3D" id="1.10.8.60">
    <property type="match status" value="1"/>
</dbReference>
<dbReference type="PANTHER" id="PTHR32071">
    <property type="entry name" value="TRANSCRIPTIONAL REGULATORY PROTEIN"/>
    <property type="match status" value="1"/>
</dbReference>
<keyword evidence="2" id="KW-0058">Aromatic hydrocarbons catabolism</keyword>
<dbReference type="InterPro" id="IPR003593">
    <property type="entry name" value="AAA+_ATPase"/>
</dbReference>
<dbReference type="PROSITE" id="PS00675">
    <property type="entry name" value="SIGMA54_INTERACT_1"/>
    <property type="match status" value="1"/>
</dbReference>
<dbReference type="SUPFAM" id="SSF46689">
    <property type="entry name" value="Homeodomain-like"/>
    <property type="match status" value="1"/>
</dbReference>
<evidence type="ECO:0000256" key="1">
    <source>
        <dbReference type="ARBA" id="ARBA00022741"/>
    </source>
</evidence>
<feature type="domain" description="Sigma-54 factor interaction" evidence="9">
    <location>
        <begin position="88"/>
        <end position="318"/>
    </location>
</feature>
<dbReference type="SUPFAM" id="SSF52540">
    <property type="entry name" value="P-loop containing nucleoside triphosphate hydrolases"/>
    <property type="match status" value="1"/>
</dbReference>
<keyword evidence="6" id="KW-0010">Activator</keyword>
<dbReference type="GO" id="GO:0003677">
    <property type="term" value="F:DNA binding"/>
    <property type="evidence" value="ECO:0007669"/>
    <property type="project" value="UniProtKB-KW"/>
</dbReference>
<dbReference type="InterPro" id="IPR027417">
    <property type="entry name" value="P-loop_NTPase"/>
</dbReference>
<organism evidence="10 11">
    <name type="scientific">Propionispira arboris</name>
    <dbReference type="NCBI Taxonomy" id="84035"/>
    <lineage>
        <taxon>Bacteria</taxon>
        <taxon>Bacillati</taxon>
        <taxon>Bacillota</taxon>
        <taxon>Negativicutes</taxon>
        <taxon>Selenomonadales</taxon>
        <taxon>Selenomonadaceae</taxon>
        <taxon>Propionispira</taxon>
    </lineage>
</organism>
<dbReference type="Pfam" id="PF00158">
    <property type="entry name" value="Sigma54_activat"/>
    <property type="match status" value="1"/>
</dbReference>
<keyword evidence="5" id="KW-0238">DNA-binding</keyword>
<dbReference type="InterPro" id="IPR025662">
    <property type="entry name" value="Sigma_54_int_dom_ATP-bd_1"/>
</dbReference>
<evidence type="ECO:0000313" key="10">
    <source>
        <dbReference type="EMBL" id="SEJ47584.1"/>
    </source>
</evidence>
<name>A0A1H6Z6F6_9FIRM</name>
<sequence length="404" mass="45307">MRIKILNIDRCGLVFDISRVLFEYQLNILYMQVEKNVIHLETKAISPESELLVLEAIRQIASITDVLPLNDASAKNKTTKSTVIFDEILHASTTMQQAITMAKRCAVTESTVLIRGETGTGKELFAKALHAGSPRAAKSFLALNCAALPENLLESELFGYEDGAFTGASRGGKAGLFELSNGGTLFLDEIGEISPHVQAKLLRVLQEHKIRRIGSKKEISLDVRIIAATNQDLEKMLHDGRFRADLYYRLNVVPLFLPPLRERREDISILVPAFLQQYAKRLNRDTLTISSEAMTALMQYDWPGNIRELENRIERAVNLVEGRCIQTEDIVMDSKKPFSPIVTECAESKKTLREILDETEKKILCQALCHYHTSRKLARALGISHTGVLQKLHKYGLDFASSQA</sequence>
<proteinExistence type="predicted"/>
<dbReference type="CDD" id="cd00009">
    <property type="entry name" value="AAA"/>
    <property type="match status" value="1"/>
</dbReference>